<feature type="domain" description="Histidine kinase" evidence="9">
    <location>
        <begin position="164"/>
        <end position="377"/>
    </location>
</feature>
<dbReference type="AlphaFoldDB" id="A0A0U3SLJ2"/>
<keyword evidence="3 6" id="KW-0597">Phosphoprotein</keyword>
<organism evidence="11">
    <name type="scientific">uncultured bacterium 4</name>
    <dbReference type="NCBI Taxonomy" id="1748276"/>
    <lineage>
        <taxon>Bacteria</taxon>
        <taxon>environmental samples</taxon>
    </lineage>
</organism>
<dbReference type="PROSITE" id="PS50109">
    <property type="entry name" value="HIS_KIN"/>
    <property type="match status" value="1"/>
</dbReference>
<evidence type="ECO:0000256" key="3">
    <source>
        <dbReference type="ARBA" id="ARBA00022553"/>
    </source>
</evidence>
<comment type="catalytic activity">
    <reaction evidence="1">
        <text>ATP + protein L-histidine = ADP + protein N-phospho-L-histidine.</text>
        <dbReference type="EC" id="2.7.13.3"/>
    </reaction>
</comment>
<keyword evidence="4" id="KW-0808">Transferase</keyword>
<dbReference type="InterPro" id="IPR003594">
    <property type="entry name" value="HATPase_dom"/>
</dbReference>
<feature type="coiled-coil region" evidence="7">
    <location>
        <begin position="120"/>
        <end position="154"/>
    </location>
</feature>
<dbReference type="EMBL" id="KT944256">
    <property type="protein sequence ID" value="ALV86306.1"/>
    <property type="molecule type" value="Genomic_DNA"/>
</dbReference>
<keyword evidence="7" id="KW-0175">Coiled coil</keyword>
<feature type="domain" description="Response regulatory" evidence="10">
    <location>
        <begin position="5"/>
        <end position="121"/>
    </location>
</feature>
<evidence type="ECO:0000256" key="4">
    <source>
        <dbReference type="ARBA" id="ARBA00022679"/>
    </source>
</evidence>
<dbReference type="InterPro" id="IPR005467">
    <property type="entry name" value="His_kinase_dom"/>
</dbReference>
<dbReference type="InterPro" id="IPR003661">
    <property type="entry name" value="HisK_dim/P_dom"/>
</dbReference>
<dbReference type="InterPro" id="IPR036890">
    <property type="entry name" value="HATPase_C_sf"/>
</dbReference>
<dbReference type="SMART" id="SM00448">
    <property type="entry name" value="REC"/>
    <property type="match status" value="1"/>
</dbReference>
<protein>
    <recommendedName>
        <fullName evidence="2">histidine kinase</fullName>
        <ecNumber evidence="2">2.7.13.3</ecNumber>
    </recommendedName>
</protein>
<dbReference type="FunFam" id="3.30.565.10:FF:000006">
    <property type="entry name" value="Sensor histidine kinase WalK"/>
    <property type="match status" value="1"/>
</dbReference>
<dbReference type="Pfam" id="PF00512">
    <property type="entry name" value="HisKA"/>
    <property type="match status" value="1"/>
</dbReference>
<feature type="modified residue" description="4-aspartylphosphate" evidence="6">
    <location>
        <position position="54"/>
    </location>
</feature>
<evidence type="ECO:0000313" key="11">
    <source>
        <dbReference type="EMBL" id="ALV86306.1"/>
    </source>
</evidence>
<proteinExistence type="predicted"/>
<evidence type="ECO:0000256" key="2">
    <source>
        <dbReference type="ARBA" id="ARBA00012438"/>
    </source>
</evidence>
<dbReference type="InterPro" id="IPR001789">
    <property type="entry name" value="Sig_transdc_resp-reg_receiver"/>
</dbReference>
<feature type="region of interest" description="Disordered" evidence="8">
    <location>
        <begin position="377"/>
        <end position="406"/>
    </location>
</feature>
<evidence type="ECO:0000259" key="9">
    <source>
        <dbReference type="PROSITE" id="PS50109"/>
    </source>
</evidence>
<dbReference type="Pfam" id="PF00072">
    <property type="entry name" value="Response_reg"/>
    <property type="match status" value="1"/>
</dbReference>
<dbReference type="GO" id="GO:0000155">
    <property type="term" value="F:phosphorelay sensor kinase activity"/>
    <property type="evidence" value="ECO:0007669"/>
    <property type="project" value="InterPro"/>
</dbReference>
<keyword evidence="5" id="KW-0418">Kinase</keyword>
<evidence type="ECO:0000256" key="6">
    <source>
        <dbReference type="PROSITE-ProRule" id="PRU00169"/>
    </source>
</evidence>
<reference evidence="11" key="1">
    <citation type="submission" date="2015-10" db="EMBL/GenBank/DDBJ databases">
        <title>Biosynthesis of SCL-MCL polyhydroxyalkanoates by metagenomic clones in Pseudomonas putida.</title>
        <authorList>
            <person name="Cheng J."/>
            <person name="Charles T.C."/>
        </authorList>
    </citation>
    <scope>NUCLEOTIDE SEQUENCE</scope>
</reference>
<dbReference type="InterPro" id="IPR011006">
    <property type="entry name" value="CheY-like_superfamily"/>
</dbReference>
<dbReference type="SMART" id="SM00388">
    <property type="entry name" value="HisKA"/>
    <property type="match status" value="1"/>
</dbReference>
<dbReference type="InterPro" id="IPR004358">
    <property type="entry name" value="Sig_transdc_His_kin-like_C"/>
</dbReference>
<accession>A0A0U3SLJ2</accession>
<evidence type="ECO:0000256" key="1">
    <source>
        <dbReference type="ARBA" id="ARBA00000085"/>
    </source>
</evidence>
<dbReference type="PRINTS" id="PR00344">
    <property type="entry name" value="BCTRLSENSOR"/>
</dbReference>
<evidence type="ECO:0000259" key="10">
    <source>
        <dbReference type="PROSITE" id="PS50110"/>
    </source>
</evidence>
<dbReference type="PANTHER" id="PTHR43304:SF1">
    <property type="entry name" value="PAC DOMAIN-CONTAINING PROTEIN"/>
    <property type="match status" value="1"/>
</dbReference>
<dbReference type="SUPFAM" id="SSF52172">
    <property type="entry name" value="CheY-like"/>
    <property type="match status" value="1"/>
</dbReference>
<dbReference type="PANTHER" id="PTHR43304">
    <property type="entry name" value="PHYTOCHROME-LIKE PROTEIN CPH1"/>
    <property type="match status" value="1"/>
</dbReference>
<evidence type="ECO:0000256" key="8">
    <source>
        <dbReference type="SAM" id="MobiDB-lite"/>
    </source>
</evidence>
<dbReference type="CDD" id="cd00082">
    <property type="entry name" value="HisKA"/>
    <property type="match status" value="1"/>
</dbReference>
<evidence type="ECO:0000256" key="7">
    <source>
        <dbReference type="SAM" id="Coils"/>
    </source>
</evidence>
<dbReference type="InterPro" id="IPR052162">
    <property type="entry name" value="Sensor_kinase/Photoreceptor"/>
</dbReference>
<name>A0A0U3SLJ2_9BACT</name>
<dbReference type="Gene3D" id="3.40.50.2300">
    <property type="match status" value="1"/>
</dbReference>
<dbReference type="EC" id="2.7.13.3" evidence="2"/>
<dbReference type="Gene3D" id="1.10.287.130">
    <property type="match status" value="1"/>
</dbReference>
<dbReference type="SUPFAM" id="SSF55874">
    <property type="entry name" value="ATPase domain of HSP90 chaperone/DNA topoisomerase II/histidine kinase"/>
    <property type="match status" value="1"/>
</dbReference>
<sequence length="406" mass="44314">MPPGTVLIVDDMPANLGVVTAHLEEHGYCALVAQGGEEGIERAAFVQPDLILLDVLMPGMDGMETCRRLKANERTRDIPVIFMTALVDTAAKLAGFNAGAVDYVTKPLDGPEVLARIGTHLTLHRLRRELERENAQLQREITAHEQTQQALRRSNVELEQLAYVASHDMQEPLRTVASYLELLAKRYQGQLDAEADGYIGFAVEGVKRMQTLIDDLLAYSRIGTKTRPFEPTDCNDIAAAALAQLRVAIEESGTEVRVGALPTVPADPTQLLQLFQNLLANAIKFRGNAPSRIELAAEPGDEGWCFSVRDNGIGIAPEDFSRIFVLFQRLNGRAEYPGSGVGLAICKRIVERHGGRIWVESAPGEGAAFFFTLPDGKGGKPPLDSRQPSTDPLSGVVEHLHPRAAR</sequence>
<dbReference type="SUPFAM" id="SSF47384">
    <property type="entry name" value="Homodimeric domain of signal transducing histidine kinase"/>
    <property type="match status" value="1"/>
</dbReference>
<dbReference type="SMART" id="SM00387">
    <property type="entry name" value="HATPase_c"/>
    <property type="match status" value="1"/>
</dbReference>
<dbReference type="Gene3D" id="3.30.565.10">
    <property type="entry name" value="Histidine kinase-like ATPase, C-terminal domain"/>
    <property type="match status" value="1"/>
</dbReference>
<dbReference type="Pfam" id="PF02518">
    <property type="entry name" value="HATPase_c"/>
    <property type="match status" value="1"/>
</dbReference>
<dbReference type="PROSITE" id="PS50110">
    <property type="entry name" value="RESPONSE_REGULATORY"/>
    <property type="match status" value="1"/>
</dbReference>
<dbReference type="InterPro" id="IPR036097">
    <property type="entry name" value="HisK_dim/P_sf"/>
</dbReference>
<evidence type="ECO:0000256" key="5">
    <source>
        <dbReference type="ARBA" id="ARBA00022777"/>
    </source>
</evidence>
<dbReference type="CDD" id="cd19920">
    <property type="entry name" value="REC_PA4781-like"/>
    <property type="match status" value="1"/>
</dbReference>